<organism evidence="6 7">
    <name type="scientific">Acaulospora morrowiae</name>
    <dbReference type="NCBI Taxonomy" id="94023"/>
    <lineage>
        <taxon>Eukaryota</taxon>
        <taxon>Fungi</taxon>
        <taxon>Fungi incertae sedis</taxon>
        <taxon>Mucoromycota</taxon>
        <taxon>Glomeromycotina</taxon>
        <taxon>Glomeromycetes</taxon>
        <taxon>Diversisporales</taxon>
        <taxon>Acaulosporaceae</taxon>
        <taxon>Acaulospora</taxon>
    </lineage>
</organism>
<dbReference type="InterPro" id="IPR050522">
    <property type="entry name" value="Ribosomal_protein_eL43"/>
</dbReference>
<dbReference type="PANTHER" id="PTHR48129:SF1">
    <property type="entry name" value="LARGE RIBOSOMAL SUBUNIT PROTEIN EL43"/>
    <property type="match status" value="1"/>
</dbReference>
<evidence type="ECO:0000256" key="3">
    <source>
        <dbReference type="ARBA" id="ARBA00022980"/>
    </source>
</evidence>
<keyword evidence="2" id="KW-0862">Zinc</keyword>
<dbReference type="NCBIfam" id="TIGR00280">
    <property type="entry name" value="eL43_euk_arch"/>
    <property type="match status" value="1"/>
</dbReference>
<dbReference type="GO" id="GO:1990904">
    <property type="term" value="C:ribonucleoprotein complex"/>
    <property type="evidence" value="ECO:0007669"/>
    <property type="project" value="UniProtKB-KW"/>
</dbReference>
<keyword evidence="5" id="KW-0175">Coiled coil</keyword>
<evidence type="ECO:0000256" key="4">
    <source>
        <dbReference type="ARBA" id="ARBA00023274"/>
    </source>
</evidence>
<dbReference type="EMBL" id="CAJVPV010003625">
    <property type="protein sequence ID" value="CAG8556089.1"/>
    <property type="molecule type" value="Genomic_DNA"/>
</dbReference>
<dbReference type="SUPFAM" id="SSF57829">
    <property type="entry name" value="Zn-binding ribosomal proteins"/>
    <property type="match status" value="1"/>
</dbReference>
<dbReference type="InterPro" id="IPR011332">
    <property type="entry name" value="Ribosomal_zn-bd"/>
</dbReference>
<dbReference type="AlphaFoldDB" id="A0A9N9B599"/>
<dbReference type="GO" id="GO:0006412">
    <property type="term" value="P:translation"/>
    <property type="evidence" value="ECO:0007669"/>
    <property type="project" value="InterPro"/>
</dbReference>
<reference evidence="6" key="1">
    <citation type="submission" date="2021-06" db="EMBL/GenBank/DDBJ databases">
        <authorList>
            <person name="Kallberg Y."/>
            <person name="Tangrot J."/>
            <person name="Rosling A."/>
        </authorList>
    </citation>
    <scope>NUCLEOTIDE SEQUENCE</scope>
    <source>
        <strain evidence="6">CL551</strain>
    </source>
</reference>
<dbReference type="HAMAP" id="MF_00327">
    <property type="entry name" value="Ribosomal_eL43"/>
    <property type="match status" value="1"/>
</dbReference>
<keyword evidence="4" id="KW-0687">Ribonucleoprotein</keyword>
<dbReference type="OrthoDB" id="2185952at2759"/>
<feature type="coiled-coil region" evidence="5">
    <location>
        <begin position="7"/>
        <end position="34"/>
    </location>
</feature>
<dbReference type="InterPro" id="IPR002674">
    <property type="entry name" value="Ribosomal_eL43"/>
</dbReference>
<evidence type="ECO:0000313" key="6">
    <source>
        <dbReference type="EMBL" id="CAG8556089.1"/>
    </source>
</evidence>
<dbReference type="Pfam" id="PF01780">
    <property type="entry name" value="Ribosomal_L37ae"/>
    <property type="match status" value="1"/>
</dbReference>
<comment type="similarity">
    <text evidence="1">Belongs to the eukaryotic ribosomal protein eL43 family.</text>
</comment>
<dbReference type="Gene3D" id="2.20.25.30">
    <property type="match status" value="1"/>
</dbReference>
<dbReference type="PANTHER" id="PTHR48129">
    <property type="entry name" value="60S RIBOSOMAL PROTEIN L37A"/>
    <property type="match status" value="1"/>
</dbReference>
<gene>
    <name evidence="6" type="ORF">AMORRO_LOCUS5797</name>
</gene>
<accession>A0A9N9B599</accession>
<dbReference type="Proteomes" id="UP000789342">
    <property type="component" value="Unassembled WGS sequence"/>
</dbReference>
<keyword evidence="3" id="KW-0689">Ribosomal protein</keyword>
<evidence type="ECO:0000256" key="1">
    <source>
        <dbReference type="ARBA" id="ARBA00008672"/>
    </source>
</evidence>
<sequence>MNHLKSNNDAAEVIEEMLNRCNKYEERVVALRGIVDQKSKQLDLSIQKFRKLDGRAKELDKNISLSHYVSTKEMEKTIKNANQTTELTSENLSSIRARIHNKNEVMKQHQQLLKWKGILQRLLNTGRFLEVGVVGKYGTRYGASLRKQIKKMEITQHSKYTCAFCGKDTVKRKAVGIWECRACRKVLAGGAWTVSTTTATTVRSTVRRLREIMES</sequence>
<keyword evidence="7" id="KW-1185">Reference proteome</keyword>
<dbReference type="GO" id="GO:0005840">
    <property type="term" value="C:ribosome"/>
    <property type="evidence" value="ECO:0007669"/>
    <property type="project" value="UniProtKB-KW"/>
</dbReference>
<protein>
    <submittedName>
        <fullName evidence="6">11042_t:CDS:1</fullName>
    </submittedName>
</protein>
<evidence type="ECO:0000256" key="5">
    <source>
        <dbReference type="SAM" id="Coils"/>
    </source>
</evidence>
<proteinExistence type="inferred from homology"/>
<name>A0A9N9B599_9GLOM</name>
<dbReference type="FunFam" id="2.20.25.30:FF:000002">
    <property type="entry name" value="60S ribosomal protein L37a"/>
    <property type="match status" value="1"/>
</dbReference>
<dbReference type="GO" id="GO:0003735">
    <property type="term" value="F:structural constituent of ribosome"/>
    <property type="evidence" value="ECO:0007669"/>
    <property type="project" value="InterPro"/>
</dbReference>
<comment type="caution">
    <text evidence="6">The sequence shown here is derived from an EMBL/GenBank/DDBJ whole genome shotgun (WGS) entry which is preliminary data.</text>
</comment>
<evidence type="ECO:0000256" key="2">
    <source>
        <dbReference type="ARBA" id="ARBA00022833"/>
    </source>
</evidence>
<evidence type="ECO:0000313" key="7">
    <source>
        <dbReference type="Proteomes" id="UP000789342"/>
    </source>
</evidence>
<dbReference type="InterPro" id="IPR011331">
    <property type="entry name" value="Ribosomal_eL37/eL43"/>
</dbReference>